<keyword evidence="6 20" id="KW-0812">Transmembrane</keyword>
<dbReference type="KEGG" id="cyp:PCC8801_2274"/>
<dbReference type="GO" id="GO:0016301">
    <property type="term" value="F:kinase activity"/>
    <property type="evidence" value="ECO:0007669"/>
    <property type="project" value="UniProtKB-KW"/>
</dbReference>
<feature type="binding site" evidence="18">
    <location>
        <position position="118"/>
    </location>
    <ligand>
        <name>a divalent metal cation</name>
        <dbReference type="ChEBI" id="CHEBI:60240"/>
    </ligand>
</feature>
<dbReference type="GO" id="GO:0005524">
    <property type="term" value="F:ATP binding"/>
    <property type="evidence" value="ECO:0007669"/>
    <property type="project" value="UniProtKB-KW"/>
</dbReference>
<evidence type="ECO:0000256" key="9">
    <source>
        <dbReference type="ARBA" id="ARBA00022840"/>
    </source>
</evidence>
<dbReference type="PROSITE" id="PS01069">
    <property type="entry name" value="DAGK_PROKAR"/>
    <property type="match status" value="1"/>
</dbReference>
<evidence type="ECO:0000256" key="6">
    <source>
        <dbReference type="ARBA" id="ARBA00022692"/>
    </source>
</evidence>
<evidence type="ECO:0000256" key="13">
    <source>
        <dbReference type="ARBA" id="ARBA00023209"/>
    </source>
</evidence>
<dbReference type="PANTHER" id="PTHR34299:SF1">
    <property type="entry name" value="DIACYLGLYCEROL KINASE"/>
    <property type="match status" value="1"/>
</dbReference>
<evidence type="ECO:0000313" key="22">
    <source>
        <dbReference type="Proteomes" id="UP000008204"/>
    </source>
</evidence>
<keyword evidence="18" id="KW-0479">Metal-binding</keyword>
<dbReference type="RefSeq" id="WP_012595561.1">
    <property type="nucleotide sequence ID" value="NC_011726.1"/>
</dbReference>
<keyword evidence="10 20" id="KW-1133">Transmembrane helix</keyword>
<keyword evidence="22" id="KW-1185">Reference proteome</keyword>
<evidence type="ECO:0000256" key="15">
    <source>
        <dbReference type="PIRSR" id="PIRSR600829-1"/>
    </source>
</evidence>
<feature type="binding site" evidence="16">
    <location>
        <position position="111"/>
    </location>
    <ligand>
        <name>substrate</name>
    </ligand>
</feature>
<evidence type="ECO:0000256" key="4">
    <source>
        <dbReference type="ARBA" id="ARBA00022516"/>
    </source>
</evidence>
<dbReference type="STRING" id="41431.PCC8801_2274"/>
<evidence type="ECO:0000256" key="12">
    <source>
        <dbReference type="ARBA" id="ARBA00023136"/>
    </source>
</evidence>
<dbReference type="Proteomes" id="UP000008204">
    <property type="component" value="Chromosome"/>
</dbReference>
<feature type="binding site" evidence="17">
    <location>
        <position position="118"/>
    </location>
    <ligand>
        <name>ATP</name>
        <dbReference type="ChEBI" id="CHEBI:30616"/>
    </ligand>
</feature>
<dbReference type="EMBL" id="CP001287">
    <property type="protein sequence ID" value="ACK66293.1"/>
    <property type="molecule type" value="Genomic_DNA"/>
</dbReference>
<keyword evidence="5" id="KW-0808">Transferase</keyword>
<comment type="cofactor">
    <cofactor evidence="18">
        <name>Mg(2+)</name>
        <dbReference type="ChEBI" id="CHEBI:18420"/>
    </cofactor>
    <text evidence="18">Mn(2+), Zn(2+), Cd(2+) and Co(2+) support activity to lesser extents.</text>
</comment>
<dbReference type="GO" id="GO:0046872">
    <property type="term" value="F:metal ion binding"/>
    <property type="evidence" value="ECO:0007669"/>
    <property type="project" value="UniProtKB-KW"/>
</dbReference>
<dbReference type="Gene3D" id="1.10.287.3610">
    <property type="match status" value="1"/>
</dbReference>
<feature type="transmembrane region" description="Helical" evidence="20">
    <location>
        <begin position="48"/>
        <end position="66"/>
    </location>
</feature>
<evidence type="ECO:0000256" key="20">
    <source>
        <dbReference type="SAM" id="Phobius"/>
    </source>
</evidence>
<keyword evidence="13" id="KW-0594">Phospholipid biosynthesis</keyword>
<evidence type="ECO:0000256" key="2">
    <source>
        <dbReference type="ARBA" id="ARBA00005967"/>
    </source>
</evidence>
<evidence type="ECO:0000256" key="18">
    <source>
        <dbReference type="PIRSR" id="PIRSR600829-4"/>
    </source>
</evidence>
<accession>B7K198</accession>
<dbReference type="Pfam" id="PF01219">
    <property type="entry name" value="DAGK_prokar"/>
    <property type="match status" value="1"/>
</dbReference>
<feature type="binding site" evidence="17">
    <location>
        <begin position="137"/>
        <end position="138"/>
    </location>
    <ligand>
        <name>ATP</name>
        <dbReference type="ChEBI" id="CHEBI:30616"/>
    </ligand>
</feature>
<evidence type="ECO:0000256" key="11">
    <source>
        <dbReference type="ARBA" id="ARBA00023098"/>
    </source>
</evidence>
<keyword evidence="12 20" id="KW-0472">Membrane</keyword>
<organism evidence="21 22">
    <name type="scientific">Rippkaea orientalis (strain PCC 8801 / RF-1)</name>
    <name type="common">Cyanothece sp. (strain PCC 8801)</name>
    <dbReference type="NCBI Taxonomy" id="41431"/>
    <lineage>
        <taxon>Bacteria</taxon>
        <taxon>Bacillati</taxon>
        <taxon>Cyanobacteriota</taxon>
        <taxon>Cyanophyceae</taxon>
        <taxon>Oscillatoriophycideae</taxon>
        <taxon>Chroococcales</taxon>
        <taxon>Aphanothecaceae</taxon>
        <taxon>Rippkaea</taxon>
        <taxon>Rippkaea orientalis</taxon>
    </lineage>
</organism>
<keyword evidence="3" id="KW-1003">Cell membrane</keyword>
<keyword evidence="18" id="KW-0460">Magnesium</keyword>
<protein>
    <submittedName>
        <fullName evidence="21">Diacylglycerol kinase</fullName>
    </submittedName>
</protein>
<evidence type="ECO:0000256" key="5">
    <source>
        <dbReference type="ARBA" id="ARBA00022679"/>
    </source>
</evidence>
<evidence type="ECO:0000256" key="14">
    <source>
        <dbReference type="ARBA" id="ARBA00023264"/>
    </source>
</evidence>
<keyword evidence="11" id="KW-0443">Lipid metabolism</keyword>
<dbReference type="PANTHER" id="PTHR34299">
    <property type="entry name" value="DIACYLGLYCEROL KINASE"/>
    <property type="match status" value="1"/>
</dbReference>
<dbReference type="GO" id="GO:0005886">
    <property type="term" value="C:plasma membrane"/>
    <property type="evidence" value="ECO:0007669"/>
    <property type="project" value="UniProtKB-SubCell"/>
</dbReference>
<keyword evidence="14" id="KW-1208">Phospholipid metabolism</keyword>
<feature type="transmembrane region" description="Helical" evidence="20">
    <location>
        <begin position="138"/>
        <end position="160"/>
    </location>
</feature>
<feature type="active site" description="Proton acceptor" evidence="15">
    <location>
        <position position="111"/>
    </location>
</feature>
<evidence type="ECO:0000256" key="3">
    <source>
        <dbReference type="ARBA" id="ARBA00022475"/>
    </source>
</evidence>
<evidence type="ECO:0000256" key="8">
    <source>
        <dbReference type="ARBA" id="ARBA00022777"/>
    </source>
</evidence>
<proteinExistence type="inferred from homology"/>
<dbReference type="AlphaFoldDB" id="B7K198"/>
<sequence length="170" mass="18344">MTSHLNMSQSTSTILPSGKSFRSHRLSTTSAASAELDLSSPRHRSWQIAPNLFLSFKYAWAGICYAFETQRNFRIHTTMTVLAISLGLFLKVNATGMAIVSLTCALVMVLELLNTALESVVDLTVGQSYHELAKIAKDCAAGAVMISAMASVLVASFILLPPLLPLLLTL</sequence>
<dbReference type="HOGENOM" id="CLU_112343_2_0_3"/>
<keyword evidence="8 21" id="KW-0418">Kinase</keyword>
<dbReference type="CDD" id="cd14265">
    <property type="entry name" value="UDPK_IM_like"/>
    <property type="match status" value="1"/>
</dbReference>
<evidence type="ECO:0000313" key="21">
    <source>
        <dbReference type="EMBL" id="ACK66293.1"/>
    </source>
</evidence>
<keyword evidence="4" id="KW-0444">Lipid biosynthesis</keyword>
<gene>
    <name evidence="21" type="ordered locus">PCC8801_2274</name>
</gene>
<reference evidence="22" key="1">
    <citation type="journal article" date="2011" name="MBio">
        <title>Novel metabolic attributes of the genus Cyanothece, comprising a group of unicellular nitrogen-fixing Cyanobacteria.</title>
        <authorList>
            <person name="Bandyopadhyay A."/>
            <person name="Elvitigala T."/>
            <person name="Welsh E."/>
            <person name="Stockel J."/>
            <person name="Liberton M."/>
            <person name="Min H."/>
            <person name="Sherman L.A."/>
            <person name="Pakrasi H.B."/>
        </authorList>
    </citation>
    <scope>NUCLEOTIDE SEQUENCE [LARGE SCALE GENOMIC DNA]</scope>
    <source>
        <strain evidence="22">PCC 8801</strain>
    </source>
</reference>
<comment type="subcellular location">
    <subcellularLocation>
        <location evidence="1">Cell membrane</location>
        <topology evidence="1">Multi-pass membrane protein</topology>
    </subcellularLocation>
</comment>
<evidence type="ECO:0000256" key="10">
    <source>
        <dbReference type="ARBA" id="ARBA00022989"/>
    </source>
</evidence>
<keyword evidence="9 17" id="KW-0067">ATP-binding</keyword>
<feature type="transmembrane region" description="Helical" evidence="20">
    <location>
        <begin position="96"/>
        <end position="117"/>
    </location>
</feature>
<dbReference type="InterPro" id="IPR033717">
    <property type="entry name" value="UDPK"/>
</dbReference>
<dbReference type="eggNOG" id="COG0818">
    <property type="taxonomic scope" value="Bacteria"/>
</dbReference>
<evidence type="ECO:0000256" key="16">
    <source>
        <dbReference type="PIRSR" id="PIRSR600829-2"/>
    </source>
</evidence>
<dbReference type="InterPro" id="IPR000829">
    <property type="entry name" value="DAGK"/>
</dbReference>
<evidence type="ECO:0000256" key="19">
    <source>
        <dbReference type="SAM" id="MobiDB-lite"/>
    </source>
</evidence>
<comment type="similarity">
    <text evidence="2">Belongs to the bacterial diacylglycerol kinase family.</text>
</comment>
<feature type="binding site" evidence="17">
    <location>
        <position position="58"/>
    </location>
    <ligand>
        <name>ATP</name>
        <dbReference type="ChEBI" id="CHEBI:30616"/>
    </ligand>
</feature>
<dbReference type="OrthoDB" id="9789934at2"/>
<feature type="region of interest" description="Disordered" evidence="19">
    <location>
        <begin position="1"/>
        <end position="21"/>
    </location>
</feature>
<dbReference type="GO" id="GO:0008654">
    <property type="term" value="P:phospholipid biosynthetic process"/>
    <property type="evidence" value="ECO:0007669"/>
    <property type="project" value="UniProtKB-KW"/>
</dbReference>
<evidence type="ECO:0000256" key="17">
    <source>
        <dbReference type="PIRSR" id="PIRSR600829-3"/>
    </source>
</evidence>
<keyword evidence="7 17" id="KW-0547">Nucleotide-binding</keyword>
<evidence type="ECO:0000256" key="1">
    <source>
        <dbReference type="ARBA" id="ARBA00004651"/>
    </source>
</evidence>
<feature type="compositionally biased region" description="Polar residues" evidence="19">
    <location>
        <begin position="1"/>
        <end position="15"/>
    </location>
</feature>
<name>B7K198_RIPO1</name>
<evidence type="ECO:0000256" key="7">
    <source>
        <dbReference type="ARBA" id="ARBA00022741"/>
    </source>
</evidence>
<dbReference type="InterPro" id="IPR036945">
    <property type="entry name" value="DAGK_sf"/>
</dbReference>